<evidence type="ECO:0000256" key="6">
    <source>
        <dbReference type="ARBA" id="ARBA00023277"/>
    </source>
</evidence>
<feature type="binding site" evidence="11">
    <location>
        <begin position="221"/>
        <end position="222"/>
    </location>
    <ligand>
        <name>substrate</name>
    </ligand>
</feature>
<name>A0A2J9PLD9_9LACT</name>
<protein>
    <recommendedName>
        <fullName evidence="3">N-acetylglucosamine-6-phosphate deacetylase</fullName>
        <ecNumber evidence="2">3.5.1.25</ecNumber>
    </recommendedName>
</protein>
<feature type="binding site" evidence="11">
    <location>
        <position position="253"/>
    </location>
    <ligand>
        <name>substrate</name>
    </ligand>
</feature>
<evidence type="ECO:0000256" key="9">
    <source>
        <dbReference type="PIRNR" id="PIRNR038994"/>
    </source>
</evidence>
<dbReference type="InterPro" id="IPR006680">
    <property type="entry name" value="Amidohydro-rel"/>
</dbReference>
<evidence type="ECO:0000256" key="4">
    <source>
        <dbReference type="ARBA" id="ARBA00022723"/>
    </source>
</evidence>
<dbReference type="PANTHER" id="PTHR11113">
    <property type="entry name" value="N-ACETYLGLUCOSAMINE-6-PHOSPHATE DEACETYLASE"/>
    <property type="match status" value="1"/>
</dbReference>
<reference evidence="15" key="1">
    <citation type="submission" date="2017-12" db="EMBL/GenBank/DDBJ databases">
        <title>FDA dAtabase for Regulatory Grade micrObial Sequences (FDA-ARGOS): Supporting development and validation of Infectious Disease Dx tests.</title>
        <authorList>
            <person name="Hoffmann M."/>
            <person name="Allard M."/>
            <person name="Evans P."/>
            <person name="Brown E."/>
            <person name="Tallon L."/>
            <person name="Sadzewicz L."/>
            <person name="Sengamalay N."/>
            <person name="Ott S."/>
            <person name="Godinez A."/>
            <person name="Nagaraj S."/>
            <person name="Vavikolanu K."/>
            <person name="Aluvathingal J."/>
            <person name="Nadendla S."/>
            <person name="Sichtig H."/>
        </authorList>
    </citation>
    <scope>NUCLEOTIDE SEQUENCE [LARGE SCALE GENOMIC DNA]</scope>
    <source>
        <strain evidence="15">FDAARGOS_249</strain>
    </source>
</reference>
<dbReference type="GO" id="GO:0046872">
    <property type="term" value="F:metal ion binding"/>
    <property type="evidence" value="ECO:0007669"/>
    <property type="project" value="UniProtKB-KW"/>
</dbReference>
<dbReference type="GO" id="GO:0008448">
    <property type="term" value="F:N-acetylglucosamine-6-phosphate deacetylase activity"/>
    <property type="evidence" value="ECO:0007669"/>
    <property type="project" value="UniProtKB-EC"/>
</dbReference>
<dbReference type="InterPro" id="IPR003764">
    <property type="entry name" value="GlcNAc_6-P_deAcase"/>
</dbReference>
<comment type="catalytic activity">
    <reaction evidence="7">
        <text>N-acetyl-D-glucosamine 6-phosphate + H2O = D-glucosamine 6-phosphate + acetate</text>
        <dbReference type="Rhea" id="RHEA:22936"/>
        <dbReference type="ChEBI" id="CHEBI:15377"/>
        <dbReference type="ChEBI" id="CHEBI:30089"/>
        <dbReference type="ChEBI" id="CHEBI:57513"/>
        <dbReference type="ChEBI" id="CHEBI:58725"/>
        <dbReference type="EC" id="3.5.1.25"/>
    </reaction>
</comment>
<evidence type="ECO:0000256" key="2">
    <source>
        <dbReference type="ARBA" id="ARBA00011899"/>
    </source>
</evidence>
<dbReference type="SUPFAM" id="SSF51556">
    <property type="entry name" value="Metallo-dependent hydrolases"/>
    <property type="match status" value="1"/>
</dbReference>
<keyword evidence="6 9" id="KW-0119">Carbohydrate metabolism</keyword>
<feature type="domain" description="Amidohydrolase-related" evidence="13">
    <location>
        <begin position="53"/>
        <end position="380"/>
    </location>
</feature>
<evidence type="ECO:0000256" key="8">
    <source>
        <dbReference type="ARBA" id="ARBA00060590"/>
    </source>
</evidence>
<evidence type="ECO:0000256" key="3">
    <source>
        <dbReference type="ARBA" id="ARBA00018029"/>
    </source>
</evidence>
<feature type="binding site" evidence="12">
    <location>
        <position position="218"/>
    </location>
    <ligand>
        <name>Zn(2+)</name>
        <dbReference type="ChEBI" id="CHEBI:29105"/>
    </ligand>
</feature>
<dbReference type="Proteomes" id="UP000192813">
    <property type="component" value="Unassembled WGS sequence"/>
</dbReference>
<comment type="cofactor">
    <cofactor evidence="12">
        <name>a divalent metal cation</name>
        <dbReference type="ChEBI" id="CHEBI:60240"/>
    </cofactor>
    <text evidence="12">Binds 1 divalent metal cation per subunit.</text>
</comment>
<comment type="similarity">
    <text evidence="1 9">Belongs to the metallo-dependent hydrolases superfamily. NagA family.</text>
</comment>
<proteinExistence type="inferred from homology"/>
<gene>
    <name evidence="14" type="primary">nagA</name>
    <name evidence="14" type="ORF">A6J77_002485</name>
</gene>
<feature type="binding site" evidence="12">
    <location>
        <position position="131"/>
    </location>
    <ligand>
        <name>Zn(2+)</name>
        <dbReference type="ChEBI" id="CHEBI:29105"/>
    </ligand>
</feature>
<evidence type="ECO:0000313" key="15">
    <source>
        <dbReference type="Proteomes" id="UP000192813"/>
    </source>
</evidence>
<keyword evidence="4 12" id="KW-0479">Metal-binding</keyword>
<feature type="binding site" evidence="11">
    <location>
        <position position="229"/>
    </location>
    <ligand>
        <name>substrate</name>
    </ligand>
</feature>
<dbReference type="InterPro" id="IPR011059">
    <property type="entry name" value="Metal-dep_hydrolase_composite"/>
</dbReference>
<dbReference type="EC" id="3.5.1.25" evidence="2"/>
<sequence length="385" mass="41123">MVEENKYYIYADRIILADEVVEKAYLEVKDGQFGYATLEKPLKGEVKDYTGYTVAAGLVDTHIHGFQGADVMDDDFEAVQTMSKGLPSTGVTAFLPTTLTSSADLLTSVAGKIGDHYEEAEGAKILGIFFEGPWFTEEHKGAQNPAYMGDPDLGQFEIWQSAAKGLINKIALAPERKTAKAFTETITKEGVRVALAHSSATYEEATAVVDAGANIFIHTYNGMSGLHHRNPGMVGAAMATDDTYAEVICDGKHVHPGATKALVKAKGWDKTVLITDAMSAAGMPDGQYQLGEFPVIVKDGEARLESGNLAGSVLTLIQAVKNVVEWGVVDSEHALRMASQVPAASVGLEDQVGVIAPGRAADFIVVDADMNLKETYLNGVSVFQA</sequence>
<dbReference type="Gene3D" id="3.20.20.140">
    <property type="entry name" value="Metal-dependent hydrolases"/>
    <property type="match status" value="1"/>
</dbReference>
<comment type="pathway">
    <text evidence="8">Amino-sugar metabolism; N-acetylneuraminate degradation; D-fructose 6-phosphate from N-acetylneuraminate: step 4/5.</text>
</comment>
<feature type="active site" description="Proton donor/acceptor" evidence="10">
    <location>
        <position position="276"/>
    </location>
</feature>
<feature type="binding site" evidence="12">
    <location>
        <position position="197"/>
    </location>
    <ligand>
        <name>Zn(2+)</name>
        <dbReference type="ChEBI" id="CHEBI:29105"/>
    </ligand>
</feature>
<dbReference type="NCBIfam" id="TIGR00221">
    <property type="entry name" value="nagA"/>
    <property type="match status" value="1"/>
</dbReference>
<evidence type="ECO:0000256" key="11">
    <source>
        <dbReference type="PIRSR" id="PIRSR038994-2"/>
    </source>
</evidence>
<dbReference type="PIRSF" id="PIRSF038994">
    <property type="entry name" value="NagA"/>
    <property type="match status" value="1"/>
</dbReference>
<dbReference type="Pfam" id="PF01979">
    <property type="entry name" value="Amidohydro_1"/>
    <property type="match status" value="1"/>
</dbReference>
<dbReference type="RefSeq" id="WP_083067973.1">
    <property type="nucleotide sequence ID" value="NZ_NBTM02000001.1"/>
</dbReference>
<dbReference type="InterPro" id="IPR032466">
    <property type="entry name" value="Metal_Hydrolase"/>
</dbReference>
<feature type="binding site" evidence="11">
    <location>
        <position position="142"/>
    </location>
    <ligand>
        <name>substrate</name>
    </ligand>
</feature>
<evidence type="ECO:0000256" key="1">
    <source>
        <dbReference type="ARBA" id="ARBA00010716"/>
    </source>
</evidence>
<evidence type="ECO:0000256" key="5">
    <source>
        <dbReference type="ARBA" id="ARBA00022801"/>
    </source>
</evidence>
<evidence type="ECO:0000256" key="7">
    <source>
        <dbReference type="ARBA" id="ARBA00047647"/>
    </source>
</evidence>
<accession>A0A2J9PLD9</accession>
<evidence type="ECO:0000259" key="13">
    <source>
        <dbReference type="Pfam" id="PF01979"/>
    </source>
</evidence>
<evidence type="ECO:0000313" key="14">
    <source>
        <dbReference type="EMBL" id="PNL91158.1"/>
    </source>
</evidence>
<dbReference type="PANTHER" id="PTHR11113:SF14">
    <property type="entry name" value="N-ACETYLGLUCOSAMINE-6-PHOSPHATE DEACETYLASE"/>
    <property type="match status" value="1"/>
</dbReference>
<dbReference type="GO" id="GO:0006046">
    <property type="term" value="P:N-acetylglucosamine catabolic process"/>
    <property type="evidence" value="ECO:0007669"/>
    <property type="project" value="TreeGrafter"/>
</dbReference>
<dbReference type="AlphaFoldDB" id="A0A2J9PLD9"/>
<dbReference type="FunFam" id="3.20.20.140:FF:000004">
    <property type="entry name" value="N-acetylglucosamine-6-phosphate deacetylase"/>
    <property type="match status" value="1"/>
</dbReference>
<evidence type="ECO:0000256" key="12">
    <source>
        <dbReference type="PIRSR" id="PIRSR038994-3"/>
    </source>
</evidence>
<comment type="caution">
    <text evidence="14">The sequence shown here is derived from an EMBL/GenBank/DDBJ whole genome shotgun (WGS) entry which is preliminary data.</text>
</comment>
<dbReference type="EMBL" id="NBTM02000001">
    <property type="protein sequence ID" value="PNL91158.1"/>
    <property type="molecule type" value="Genomic_DNA"/>
</dbReference>
<dbReference type="CDD" id="cd00854">
    <property type="entry name" value="NagA"/>
    <property type="match status" value="1"/>
</dbReference>
<dbReference type="Gene3D" id="2.30.40.10">
    <property type="entry name" value="Urease, subunit C, domain 1"/>
    <property type="match status" value="1"/>
</dbReference>
<organism evidence="14 15">
    <name type="scientific">Aerococcus viridans</name>
    <dbReference type="NCBI Taxonomy" id="1377"/>
    <lineage>
        <taxon>Bacteria</taxon>
        <taxon>Bacillati</taxon>
        <taxon>Bacillota</taxon>
        <taxon>Bacilli</taxon>
        <taxon>Lactobacillales</taxon>
        <taxon>Aerococcaceae</taxon>
        <taxon>Aerococcus</taxon>
    </lineage>
</organism>
<evidence type="ECO:0000256" key="10">
    <source>
        <dbReference type="PIRSR" id="PIRSR038994-1"/>
    </source>
</evidence>
<keyword evidence="5 9" id="KW-0378">Hydrolase</keyword>
<dbReference type="SUPFAM" id="SSF51338">
    <property type="entry name" value="Composite domain of metallo-dependent hydrolases"/>
    <property type="match status" value="1"/>
</dbReference>
<feature type="binding site" evidence="11">
    <location>
        <begin position="309"/>
        <end position="311"/>
    </location>
    <ligand>
        <name>substrate</name>
    </ligand>
</feature>